<feature type="region of interest" description="Disordered" evidence="1">
    <location>
        <begin position="121"/>
        <end position="149"/>
    </location>
</feature>
<dbReference type="EMBL" id="CP012670">
    <property type="protein sequence ID" value="AUX20347.1"/>
    <property type="molecule type" value="Genomic_DNA"/>
</dbReference>
<sequence>MGPRDVTTREILDFHARPAAMTSGGGHATLFDALPRDVAALARVAQGLLLHEHWANAYGAALSAERRGESHLRPAARMLERLLAHDGAPACAGDRLERRAEASRGGLSGVAPATAAFLVGAGARGRRRSPARRRQARWAAPGRPRAPSA</sequence>
<evidence type="ECO:0000256" key="1">
    <source>
        <dbReference type="SAM" id="MobiDB-lite"/>
    </source>
</evidence>
<proteinExistence type="predicted"/>
<dbReference type="Proteomes" id="UP000295781">
    <property type="component" value="Chromosome"/>
</dbReference>
<accession>A0A4P2PUH8</accession>
<evidence type="ECO:0000313" key="2">
    <source>
        <dbReference type="EMBL" id="AUX20347.1"/>
    </source>
</evidence>
<dbReference type="RefSeq" id="WP_242515860.1">
    <property type="nucleotide sequence ID" value="NZ_CP012670.1"/>
</dbReference>
<evidence type="ECO:0000313" key="3">
    <source>
        <dbReference type="Proteomes" id="UP000295781"/>
    </source>
</evidence>
<feature type="compositionally biased region" description="Low complexity" evidence="1">
    <location>
        <begin position="137"/>
        <end position="149"/>
    </location>
</feature>
<feature type="compositionally biased region" description="Basic residues" evidence="1">
    <location>
        <begin position="124"/>
        <end position="136"/>
    </location>
</feature>
<reference evidence="2 3" key="1">
    <citation type="submission" date="2015-09" db="EMBL/GenBank/DDBJ databases">
        <title>Sorangium comparison.</title>
        <authorList>
            <person name="Zaburannyi N."/>
            <person name="Bunk B."/>
            <person name="Overmann J."/>
            <person name="Mueller R."/>
        </authorList>
    </citation>
    <scope>NUCLEOTIDE SEQUENCE [LARGE SCALE GENOMIC DNA]</scope>
    <source>
        <strain evidence="2 3">So ceGT47</strain>
    </source>
</reference>
<dbReference type="AlphaFoldDB" id="A0A4P2PUH8"/>
<protein>
    <submittedName>
        <fullName evidence="2">Uncharacterized protein</fullName>
    </submittedName>
</protein>
<name>A0A4P2PUH8_SORCE</name>
<gene>
    <name evidence="2" type="ORF">SOCEGT47_008150</name>
</gene>
<organism evidence="2 3">
    <name type="scientific">Sorangium cellulosum</name>
    <name type="common">Polyangium cellulosum</name>
    <dbReference type="NCBI Taxonomy" id="56"/>
    <lineage>
        <taxon>Bacteria</taxon>
        <taxon>Pseudomonadati</taxon>
        <taxon>Myxococcota</taxon>
        <taxon>Polyangia</taxon>
        <taxon>Polyangiales</taxon>
        <taxon>Polyangiaceae</taxon>
        <taxon>Sorangium</taxon>
    </lineage>
</organism>